<dbReference type="OMA" id="AMYKTYK"/>
<feature type="compositionally biased region" description="Basic and acidic residues" evidence="2">
    <location>
        <begin position="486"/>
        <end position="502"/>
    </location>
</feature>
<keyword evidence="1" id="KW-0813">Transport</keyword>
<keyword evidence="1" id="KW-0653">Protein transport</keyword>
<dbReference type="Proteomes" id="UP000091857">
    <property type="component" value="Chromosome 12"/>
</dbReference>
<keyword evidence="1" id="KW-0539">Nucleus</keyword>
<protein>
    <recommendedName>
        <fullName evidence="1">Protein SDA1</fullName>
    </recommendedName>
</protein>
<dbReference type="PANTHER" id="PTHR12730">
    <property type="entry name" value="HSDA/SDA1-RELATED"/>
    <property type="match status" value="1"/>
</dbReference>
<comment type="function">
    <text evidence="1">Required for 60S pre-ribosomal subunits export to the cytoplasm.</text>
</comment>
<dbReference type="GO" id="GO:0042273">
    <property type="term" value="P:ribosomal large subunit biogenesis"/>
    <property type="evidence" value="ECO:0000318"/>
    <property type="project" value="GO_Central"/>
</dbReference>
<evidence type="ECO:0000256" key="1">
    <source>
        <dbReference type="RuleBase" id="RU365057"/>
    </source>
</evidence>
<feature type="compositionally biased region" description="Basic residues" evidence="2">
    <location>
        <begin position="757"/>
        <end position="769"/>
    </location>
</feature>
<feature type="compositionally biased region" description="Basic residues" evidence="2">
    <location>
        <begin position="781"/>
        <end position="810"/>
    </location>
</feature>
<dbReference type="GO" id="GO:0005730">
    <property type="term" value="C:nucleolus"/>
    <property type="evidence" value="ECO:0000318"/>
    <property type="project" value="GO_Central"/>
</dbReference>
<proteinExistence type="inferred from homology"/>
<comment type="caution">
    <text evidence="4">The sequence shown here is derived from an EMBL/GenBank/DDBJ whole genome shotgun (WGS) entry which is preliminary data.</text>
</comment>
<dbReference type="STRING" id="3983.A0A2C9UU73"/>
<dbReference type="OrthoDB" id="2196187at2759"/>
<dbReference type="InterPro" id="IPR016024">
    <property type="entry name" value="ARM-type_fold"/>
</dbReference>
<dbReference type="EMBL" id="CM004398">
    <property type="protein sequence ID" value="OAY34427.1"/>
    <property type="molecule type" value="Genomic_DNA"/>
</dbReference>
<dbReference type="Pfam" id="PF08158">
    <property type="entry name" value="SDA1_HEAT"/>
    <property type="match status" value="1"/>
</dbReference>
<evidence type="ECO:0000313" key="4">
    <source>
        <dbReference type="EMBL" id="OAY34427.1"/>
    </source>
</evidence>
<comment type="subcellular location">
    <subcellularLocation>
        <location evidence="1">Nucleus</location>
        <location evidence="1">Nucleolus</location>
    </subcellularLocation>
</comment>
<dbReference type="AlphaFoldDB" id="A0A2C9UU73"/>
<dbReference type="InterPro" id="IPR012977">
    <property type="entry name" value="SDA1_N"/>
</dbReference>
<dbReference type="InterPro" id="IPR027312">
    <property type="entry name" value="Sda1"/>
</dbReference>
<evidence type="ECO:0000313" key="5">
    <source>
        <dbReference type="Proteomes" id="UP000091857"/>
    </source>
</evidence>
<evidence type="ECO:0000256" key="2">
    <source>
        <dbReference type="SAM" id="MobiDB-lite"/>
    </source>
</evidence>
<feature type="domain" description="SDA1 N-terminal" evidence="3">
    <location>
        <begin position="82"/>
        <end position="459"/>
    </location>
</feature>
<gene>
    <name evidence="4" type="ORF">MANES_12G019500v8</name>
</gene>
<feature type="region of interest" description="Disordered" evidence="2">
    <location>
        <begin position="743"/>
        <end position="810"/>
    </location>
</feature>
<dbReference type="SUPFAM" id="SSF48371">
    <property type="entry name" value="ARM repeat"/>
    <property type="match status" value="1"/>
</dbReference>
<dbReference type="GO" id="GO:0000055">
    <property type="term" value="P:ribosomal large subunit export from nucleus"/>
    <property type="evidence" value="ECO:0000318"/>
    <property type="project" value="GO_Central"/>
</dbReference>
<reference evidence="5" key="1">
    <citation type="journal article" date="2016" name="Nat. Biotechnol.">
        <title>Sequencing wild and cultivated cassava and related species reveals extensive interspecific hybridization and genetic diversity.</title>
        <authorList>
            <person name="Bredeson J.V."/>
            <person name="Lyons J.B."/>
            <person name="Prochnik S.E."/>
            <person name="Wu G.A."/>
            <person name="Ha C.M."/>
            <person name="Edsinger-Gonzales E."/>
            <person name="Grimwood J."/>
            <person name="Schmutz J."/>
            <person name="Rabbi I.Y."/>
            <person name="Egesi C."/>
            <person name="Nauluvula P."/>
            <person name="Lebot V."/>
            <person name="Ndunguru J."/>
            <person name="Mkamilo G."/>
            <person name="Bart R.S."/>
            <person name="Setter T.L."/>
            <person name="Gleadow R.M."/>
            <person name="Kulakow P."/>
            <person name="Ferguson M.E."/>
            <person name="Rounsley S."/>
            <person name="Rokhsar D.S."/>
        </authorList>
    </citation>
    <scope>NUCLEOTIDE SEQUENCE [LARGE SCALE GENOMIC DNA]</scope>
    <source>
        <strain evidence="5">cv. AM560-2</strain>
    </source>
</reference>
<keyword evidence="5" id="KW-1185">Reference proteome</keyword>
<sequence>MALEPLSASGRDADKLSLPALQSKMKIDPEGYETELGLLYSQFNSALELFQQQAALNFTSISSSGVCADPTIAKDLGDRSMFLAHVTPFYPKQLAKFPSQLAEFLKNSARSLPSGLRCHVTQALILLINRQMVDISETLALFMELQTLGDRNLRKLAFSHVIHSIRRMNKKHKNEAKNRALQNILFAMLQQEDEARAKRSLITLCEFHRRKVWFDDRTANAICMACFHSSSRIMIAALSFLLDYEKIEDDDSDDSDASSSEDDSNPQISQVALGKEAIYKAHHKGTVSSKKKKKAKLQRAMRSMKRKQRLSAESSNSTYYSPLNHLKDAQGFAERFFSRLQTCNERFEVKMMMLKLIARTVGLHRLIVLNFYPFLQKYVQPHQRDITNLLAAAVQACHDMVPPDAVEPLFKQIVNQFVHDRSRPEAIAVGLNVIREICLRMPLLMTEDLLQDLVLYKKSHEKAVSVAARSLMILFREVCPSLLVKKDRGRPSDPKAKPKAYGEVDVVSNIPDLELLQENDDDDDNMEMDHDEINEDGDDIDNLESSGLDDEGDNDEIAASDDEDNPMYSDDAGSEDGDLQDDSIDEDSDNSVDENDGNISDDDDEGEEEDENLEEDGKDKDSPESDDRGMIEVKKPKASKRKFSDFNGQLTAADTSLRALKRLAEEKLKPTTSESEDGILSNEDFQRIKELKAKREAKDALARQGVKVPSSDQLSTKRLDPAKLEAHVRKKLTKEERLAMVRAGREATGKYQSRTAVKQKKTGGKSNRQKQHDKVMPSAARKARAARSREGKKKKQNRFGKQFRGKKAWK</sequence>
<name>A0A2C9UU73_MANES</name>
<comment type="similarity">
    <text evidence="1">Belongs to the SDA1 family.</text>
</comment>
<keyword evidence="1" id="KW-0690">Ribosome biogenesis</keyword>
<dbReference type="Gramene" id="Manes.12G019500.1.v8.1">
    <property type="protein sequence ID" value="Manes.12G019500.1.v8.1.CDS"/>
    <property type="gene ID" value="Manes.12G019500.v8.1"/>
</dbReference>
<feature type="region of interest" description="Disordered" evidence="2">
    <location>
        <begin position="486"/>
        <end position="646"/>
    </location>
</feature>
<dbReference type="GO" id="GO:0015031">
    <property type="term" value="P:protein transport"/>
    <property type="evidence" value="ECO:0007669"/>
    <property type="project" value="UniProtKB-KW"/>
</dbReference>
<feature type="region of interest" description="Disordered" evidence="2">
    <location>
        <begin position="699"/>
        <end position="722"/>
    </location>
</feature>
<accession>A0A2C9UU73</accession>
<evidence type="ECO:0000259" key="3">
    <source>
        <dbReference type="Pfam" id="PF08158"/>
    </source>
</evidence>
<feature type="compositionally biased region" description="Acidic residues" evidence="2">
    <location>
        <begin position="572"/>
        <end position="614"/>
    </location>
</feature>
<feature type="compositionally biased region" description="Acidic residues" evidence="2">
    <location>
        <begin position="515"/>
        <end position="565"/>
    </location>
</feature>
<feature type="compositionally biased region" description="Basic and acidic residues" evidence="2">
    <location>
        <begin position="615"/>
        <end position="635"/>
    </location>
</feature>
<dbReference type="PANTHER" id="PTHR12730:SF0">
    <property type="entry name" value="PROTEIN SDA1 HOMOLOG"/>
    <property type="match status" value="1"/>
</dbReference>
<organism evidence="4 5">
    <name type="scientific">Manihot esculenta</name>
    <name type="common">Cassava</name>
    <name type="synonym">Jatropha manihot</name>
    <dbReference type="NCBI Taxonomy" id="3983"/>
    <lineage>
        <taxon>Eukaryota</taxon>
        <taxon>Viridiplantae</taxon>
        <taxon>Streptophyta</taxon>
        <taxon>Embryophyta</taxon>
        <taxon>Tracheophyta</taxon>
        <taxon>Spermatophyta</taxon>
        <taxon>Magnoliopsida</taxon>
        <taxon>eudicotyledons</taxon>
        <taxon>Gunneridae</taxon>
        <taxon>Pentapetalae</taxon>
        <taxon>rosids</taxon>
        <taxon>fabids</taxon>
        <taxon>Malpighiales</taxon>
        <taxon>Euphorbiaceae</taxon>
        <taxon>Crotonoideae</taxon>
        <taxon>Manihoteae</taxon>
        <taxon>Manihot</taxon>
    </lineage>
</organism>